<dbReference type="Proteomes" id="UP000032633">
    <property type="component" value="Chromosome"/>
</dbReference>
<dbReference type="Gene3D" id="2.30.40.10">
    <property type="entry name" value="Urease, subunit C, domain 1"/>
    <property type="match status" value="1"/>
</dbReference>
<evidence type="ECO:0000313" key="4">
    <source>
        <dbReference type="EMBL" id="AJY77760.1"/>
    </source>
</evidence>
<dbReference type="SUPFAM" id="SSF51338">
    <property type="entry name" value="Composite domain of metallo-dependent hydrolases"/>
    <property type="match status" value="1"/>
</dbReference>
<evidence type="ECO:0000313" key="5">
    <source>
        <dbReference type="Proteomes" id="UP000032633"/>
    </source>
</evidence>
<gene>
    <name evidence="4" type="ORF">VN24_15110</name>
</gene>
<keyword evidence="1" id="KW-0479">Metal-binding</keyword>
<dbReference type="InterPro" id="IPR052349">
    <property type="entry name" value="Metallo-hydrolase_Enzymes"/>
</dbReference>
<dbReference type="GO" id="GO:0046872">
    <property type="term" value="F:metal ion binding"/>
    <property type="evidence" value="ECO:0007669"/>
    <property type="project" value="UniProtKB-KW"/>
</dbReference>
<dbReference type="SUPFAM" id="SSF51556">
    <property type="entry name" value="Metallo-dependent hydrolases"/>
    <property type="match status" value="1"/>
</dbReference>
<dbReference type="InterPro" id="IPR032466">
    <property type="entry name" value="Metal_Hydrolase"/>
</dbReference>
<dbReference type="EMBL" id="CP011058">
    <property type="protein sequence ID" value="AJY77760.1"/>
    <property type="molecule type" value="Genomic_DNA"/>
</dbReference>
<dbReference type="Gene3D" id="3.20.20.140">
    <property type="entry name" value="Metal-dependent hydrolases"/>
    <property type="match status" value="1"/>
</dbReference>
<accession>A0A0D5NRI8</accession>
<dbReference type="InterPro" id="IPR011059">
    <property type="entry name" value="Metal-dep_hydrolase_composite"/>
</dbReference>
<dbReference type="KEGG" id="pbj:VN24_15110"/>
<evidence type="ECO:0000256" key="2">
    <source>
        <dbReference type="ARBA" id="ARBA00022801"/>
    </source>
</evidence>
<name>A0A0D5NRI8_9BACL</name>
<keyword evidence="2" id="KW-0378">Hydrolase</keyword>
<protein>
    <submittedName>
        <fullName evidence="4">Cytosine deaminase</fullName>
    </submittedName>
</protein>
<organism evidence="4 5">
    <name type="scientific">Paenibacillus beijingensis</name>
    <dbReference type="NCBI Taxonomy" id="1126833"/>
    <lineage>
        <taxon>Bacteria</taxon>
        <taxon>Bacillati</taxon>
        <taxon>Bacillota</taxon>
        <taxon>Bacilli</taxon>
        <taxon>Bacillales</taxon>
        <taxon>Paenibacillaceae</taxon>
        <taxon>Paenibacillus</taxon>
    </lineage>
</organism>
<dbReference type="FunFam" id="3.20.20.140:FF:000019">
    <property type="entry name" value="Cytosine deaminase"/>
    <property type="match status" value="1"/>
</dbReference>
<dbReference type="PANTHER" id="PTHR32027">
    <property type="entry name" value="CYTOSINE DEAMINASE"/>
    <property type="match status" value="1"/>
</dbReference>
<dbReference type="GO" id="GO:0016814">
    <property type="term" value="F:hydrolase activity, acting on carbon-nitrogen (but not peptide) bonds, in cyclic amidines"/>
    <property type="evidence" value="ECO:0007669"/>
    <property type="project" value="UniProtKB-ARBA"/>
</dbReference>
<dbReference type="STRING" id="1126833.VN24_15110"/>
<dbReference type="PANTHER" id="PTHR32027:SF0">
    <property type="entry name" value="CYTOSINE DEAMINASE"/>
    <property type="match status" value="1"/>
</dbReference>
<dbReference type="Pfam" id="PF07969">
    <property type="entry name" value="Amidohydro_3"/>
    <property type="match status" value="1"/>
</dbReference>
<dbReference type="InterPro" id="IPR013108">
    <property type="entry name" value="Amidohydro_3"/>
</dbReference>
<dbReference type="CDD" id="cd01293">
    <property type="entry name" value="Bact_CD"/>
    <property type="match status" value="1"/>
</dbReference>
<dbReference type="GO" id="GO:0019239">
    <property type="term" value="F:deaminase activity"/>
    <property type="evidence" value="ECO:0007669"/>
    <property type="project" value="UniProtKB-ARBA"/>
</dbReference>
<dbReference type="HOGENOM" id="CLU_031758_0_1_9"/>
<feature type="domain" description="Amidohydrolase 3" evidence="3">
    <location>
        <begin position="45"/>
        <end position="399"/>
    </location>
</feature>
<proteinExistence type="predicted"/>
<keyword evidence="5" id="KW-1185">Reference proteome</keyword>
<reference evidence="5" key="2">
    <citation type="submission" date="2015-03" db="EMBL/GenBank/DDBJ databases">
        <title>Genome sequence of Paenibacillus beijingensis strain DSM 24997T.</title>
        <authorList>
            <person name="Kwak Y."/>
            <person name="Shin J.-H."/>
        </authorList>
    </citation>
    <scope>NUCLEOTIDE SEQUENCE [LARGE SCALE GENOMIC DNA]</scope>
    <source>
        <strain evidence="5">DSM 24997</strain>
    </source>
</reference>
<dbReference type="AlphaFoldDB" id="A0A0D5NRI8"/>
<sequence>MDLLIQGARLPGAKQFMDVGVKDGVITCVAPAGEQAIDAVILEQAHGAMLLPGVVEPHIHLDKSHLLSRMSSEATSLQEAIRMTAELKQGFTREDIWDRSLATIQQAVRNGVTHMRCHAEVDPILGLKSVEVALELKSRVKSWMDLQIVVLPQEGIFQAPGTDELMEEALRLGVDVVGGMPYQDADPGKHIDYVFKLGEKYKVPIDFHTDFSDNPEDRTILDIADRTIASEFQGLVSAGHVTSLGSMPVSEACRAIERIAQADISIMCLPATDLYISGRGDREKIRRGLTPVKLLLEHGVNVTVGVNNVRNAFTPFGKADPFEVAWLLAVAAYMGSEADARQLVHMLTSGAARALGLHGYGLHIGAYADMVLFPTSSSERDILLDQPACRKVWKRGVKVAEAVIPTGPASS</sequence>
<dbReference type="PATRIC" id="fig|1126833.4.peg.3310"/>
<evidence type="ECO:0000256" key="1">
    <source>
        <dbReference type="ARBA" id="ARBA00022723"/>
    </source>
</evidence>
<evidence type="ECO:0000259" key="3">
    <source>
        <dbReference type="Pfam" id="PF07969"/>
    </source>
</evidence>
<reference evidence="4 5" key="1">
    <citation type="journal article" date="2015" name="J. Biotechnol.">
        <title>Complete genome sequence of Paenibacillus beijingensis 7188(T) (=DSM 24997(T)), a novel rhizobacterium from jujube garden soil.</title>
        <authorList>
            <person name="Kwak Y."/>
            <person name="Shin J.H."/>
        </authorList>
    </citation>
    <scope>NUCLEOTIDE SEQUENCE [LARGE SCALE GENOMIC DNA]</scope>
    <source>
        <strain evidence="4 5">DSM 24997</strain>
    </source>
</reference>